<sequence length="129" mass="14695">DVRPGRPDRRSESRNLRRMVSLDGEREREAVVRPGAVSGHRLRVRAVGRASGSQGRRPVPPPHQRERRARELRRLGRPPQPRRDGRNGRRQAGLARLRGWEDGRLRAPGAPEPLRLRHRAGGLEALSER</sequence>
<gene>
    <name evidence="2" type="ORF">AVDCRST_MAG87-1805</name>
</gene>
<feature type="non-terminal residue" evidence="2">
    <location>
        <position position="1"/>
    </location>
</feature>
<reference evidence="2" key="1">
    <citation type="submission" date="2020-02" db="EMBL/GenBank/DDBJ databases">
        <authorList>
            <person name="Meier V. D."/>
        </authorList>
    </citation>
    <scope>NUCLEOTIDE SEQUENCE</scope>
    <source>
        <strain evidence="2">AVDCRST_MAG87</strain>
    </source>
</reference>
<feature type="non-terminal residue" evidence="2">
    <location>
        <position position="129"/>
    </location>
</feature>
<dbReference type="EMBL" id="CADCWJ010000404">
    <property type="protein sequence ID" value="CAA9564077.1"/>
    <property type="molecule type" value="Genomic_DNA"/>
</dbReference>
<evidence type="ECO:0000313" key="2">
    <source>
        <dbReference type="EMBL" id="CAA9564077.1"/>
    </source>
</evidence>
<proteinExistence type="predicted"/>
<name>A0A6J4UY68_9BACT</name>
<dbReference type="AlphaFoldDB" id="A0A6J4UY68"/>
<feature type="compositionally biased region" description="Basic and acidic residues" evidence="1">
    <location>
        <begin position="1"/>
        <end position="15"/>
    </location>
</feature>
<evidence type="ECO:0000256" key="1">
    <source>
        <dbReference type="SAM" id="MobiDB-lite"/>
    </source>
</evidence>
<protein>
    <submittedName>
        <fullName evidence="2">Uncharacterized protein</fullName>
    </submittedName>
</protein>
<organism evidence="2">
    <name type="scientific">uncultured Thermomicrobiales bacterium</name>
    <dbReference type="NCBI Taxonomy" id="1645740"/>
    <lineage>
        <taxon>Bacteria</taxon>
        <taxon>Pseudomonadati</taxon>
        <taxon>Thermomicrobiota</taxon>
        <taxon>Thermomicrobia</taxon>
        <taxon>Thermomicrobiales</taxon>
        <taxon>environmental samples</taxon>
    </lineage>
</organism>
<accession>A0A6J4UY68</accession>
<feature type="region of interest" description="Disordered" evidence="1">
    <location>
        <begin position="1"/>
        <end position="129"/>
    </location>
</feature>